<name>A0ABT2RL47_9FIRM</name>
<feature type="domain" description="Sporulation stage II protein D amidase enhancer LytB N-terminal" evidence="2">
    <location>
        <begin position="52"/>
        <end position="140"/>
    </location>
</feature>
<evidence type="ECO:0000313" key="4">
    <source>
        <dbReference type="Proteomes" id="UP001652431"/>
    </source>
</evidence>
<organism evidence="3 4">
    <name type="scientific">Dorea acetigenes</name>
    <dbReference type="NCBI Taxonomy" id="2981787"/>
    <lineage>
        <taxon>Bacteria</taxon>
        <taxon>Bacillati</taxon>
        <taxon>Bacillota</taxon>
        <taxon>Clostridia</taxon>
        <taxon>Lachnospirales</taxon>
        <taxon>Lachnospiraceae</taxon>
        <taxon>Dorea</taxon>
    </lineage>
</organism>
<gene>
    <name evidence="3" type="ORF">OCV99_05995</name>
</gene>
<sequence length="295" mass="33229">MRQKIKQWGCYAVIIILLPYIVTVFLNGPSIETSANVDHIYIKVKSGDQEIELPMEEYCIGRLAKEIPASYETEALKAQAILVRTAVLKKIKEAGSGAVLEDEFWSEEEMKKSFGTSKYKSSYEKLKKAWMDTEGKVLMYEDNLAHTPFCRLTNGSTRDGNEVLGSEEYPYLKIKECPLDIESKEQIQTVVLEDMDAEITGTDTAGYVTTVRVGQETINGEEFRNTYHLVSGCFTIQKYDGKLRVTTRGVGHGLGMSQYTANEMAKEGNKAEDILEYFFEGTQIKEVADIVLDTE</sequence>
<keyword evidence="4" id="KW-1185">Reference proteome</keyword>
<dbReference type="Proteomes" id="UP001652431">
    <property type="component" value="Unassembled WGS sequence"/>
</dbReference>
<evidence type="ECO:0000313" key="3">
    <source>
        <dbReference type="EMBL" id="MCU6686111.1"/>
    </source>
</evidence>
<accession>A0ABT2RL47</accession>
<dbReference type="EMBL" id="JAOQJU010000004">
    <property type="protein sequence ID" value="MCU6686111.1"/>
    <property type="molecule type" value="Genomic_DNA"/>
</dbReference>
<evidence type="ECO:0000259" key="2">
    <source>
        <dbReference type="Pfam" id="PF08486"/>
    </source>
</evidence>
<keyword evidence="1" id="KW-0472">Membrane</keyword>
<dbReference type="Pfam" id="PF08486">
    <property type="entry name" value="SpoIID"/>
    <property type="match status" value="1"/>
</dbReference>
<proteinExistence type="predicted"/>
<evidence type="ECO:0000256" key="1">
    <source>
        <dbReference type="SAM" id="Phobius"/>
    </source>
</evidence>
<feature type="transmembrane region" description="Helical" evidence="1">
    <location>
        <begin position="7"/>
        <end position="26"/>
    </location>
</feature>
<dbReference type="RefSeq" id="WP_158369133.1">
    <property type="nucleotide sequence ID" value="NZ_JAOQJU010000004.1"/>
</dbReference>
<keyword evidence="1" id="KW-0812">Transmembrane</keyword>
<comment type="caution">
    <text evidence="3">The sequence shown here is derived from an EMBL/GenBank/DDBJ whole genome shotgun (WGS) entry which is preliminary data.</text>
</comment>
<protein>
    <recommendedName>
        <fullName evidence="2">Sporulation stage II protein D amidase enhancer LytB N-terminal domain-containing protein</fullName>
    </recommendedName>
</protein>
<reference evidence="3 4" key="1">
    <citation type="journal article" date="2021" name="ISME Commun">
        <title>Automated analysis of genomic sequences facilitates high-throughput and comprehensive description of bacteria.</title>
        <authorList>
            <person name="Hitch T.C.A."/>
        </authorList>
    </citation>
    <scope>NUCLEOTIDE SEQUENCE [LARGE SCALE GENOMIC DNA]</scope>
    <source>
        <strain evidence="3 4">Sanger_03</strain>
    </source>
</reference>
<dbReference type="InterPro" id="IPR013693">
    <property type="entry name" value="SpoIID/LytB_N"/>
</dbReference>
<keyword evidence="1" id="KW-1133">Transmembrane helix</keyword>